<accession>A0A8S3REU3</accession>
<reference evidence="2" key="1">
    <citation type="submission" date="2021-03" db="EMBL/GenBank/DDBJ databases">
        <authorList>
            <person name="Bekaert M."/>
        </authorList>
    </citation>
    <scope>NUCLEOTIDE SEQUENCE</scope>
</reference>
<sequence length="276" mass="31587">MKKLSFGKNLKGERQRIYKSAENSEKKIIYGGKPAEVIRSKKEFHDVYKDFLDAKIKVRKLTSNEIEKHTQGKHYTDTETVDGHNSNIEMQNQTKKLDSLPDTRKSESDEKIQEITPKHNTMRTHAENKIPTESFQTRSGRKIVPSAKVLEASGQSGKSQNFLIKMGAVKKNHVRRLHRKDRNRPHSTSINDGKHGKGKGKQKKVTTPSHTDEKEKTILTRKTKNVEKEENSGSPAKRIKLQVSDTEVTKEPETTPITYKWQEESLFGKNENGDKL</sequence>
<organism evidence="2 3">
    <name type="scientific">Mytilus edulis</name>
    <name type="common">Blue mussel</name>
    <dbReference type="NCBI Taxonomy" id="6550"/>
    <lineage>
        <taxon>Eukaryota</taxon>
        <taxon>Metazoa</taxon>
        <taxon>Spiralia</taxon>
        <taxon>Lophotrochozoa</taxon>
        <taxon>Mollusca</taxon>
        <taxon>Bivalvia</taxon>
        <taxon>Autobranchia</taxon>
        <taxon>Pteriomorphia</taxon>
        <taxon>Mytilida</taxon>
        <taxon>Mytiloidea</taxon>
        <taxon>Mytilidae</taxon>
        <taxon>Mytilinae</taxon>
        <taxon>Mytilus</taxon>
    </lineage>
</organism>
<feature type="compositionally biased region" description="Polar residues" evidence="1">
    <location>
        <begin position="83"/>
        <end position="94"/>
    </location>
</feature>
<dbReference type="AlphaFoldDB" id="A0A8S3REU3"/>
<evidence type="ECO:0000313" key="3">
    <source>
        <dbReference type="Proteomes" id="UP000683360"/>
    </source>
</evidence>
<dbReference type="Proteomes" id="UP000683360">
    <property type="component" value="Unassembled WGS sequence"/>
</dbReference>
<evidence type="ECO:0000313" key="2">
    <source>
        <dbReference type="EMBL" id="CAG2207823.1"/>
    </source>
</evidence>
<dbReference type="EMBL" id="CAJPWZ010001093">
    <property type="protein sequence ID" value="CAG2207823.1"/>
    <property type="molecule type" value="Genomic_DNA"/>
</dbReference>
<gene>
    <name evidence="2" type="ORF">MEDL_22056</name>
</gene>
<name>A0A8S3REU3_MYTED</name>
<protein>
    <submittedName>
        <fullName evidence="2">Uncharacterized protein</fullName>
    </submittedName>
</protein>
<comment type="caution">
    <text evidence="2">The sequence shown here is derived from an EMBL/GenBank/DDBJ whole genome shotgun (WGS) entry which is preliminary data.</text>
</comment>
<feature type="compositionally biased region" description="Basic and acidic residues" evidence="1">
    <location>
        <begin position="65"/>
        <end position="77"/>
    </location>
</feature>
<feature type="region of interest" description="Disordered" evidence="1">
    <location>
        <begin position="65"/>
        <end position="141"/>
    </location>
</feature>
<feature type="compositionally biased region" description="Basic residues" evidence="1">
    <location>
        <begin position="168"/>
        <end position="185"/>
    </location>
</feature>
<keyword evidence="3" id="KW-1185">Reference proteome</keyword>
<proteinExistence type="predicted"/>
<evidence type="ECO:0000256" key="1">
    <source>
        <dbReference type="SAM" id="MobiDB-lite"/>
    </source>
</evidence>
<feature type="region of interest" description="Disordered" evidence="1">
    <location>
        <begin position="168"/>
        <end position="257"/>
    </location>
</feature>
<feature type="compositionally biased region" description="Basic and acidic residues" evidence="1">
    <location>
        <begin position="210"/>
        <end position="231"/>
    </location>
</feature>
<feature type="compositionally biased region" description="Basic and acidic residues" evidence="1">
    <location>
        <begin position="95"/>
        <end position="117"/>
    </location>
</feature>